<dbReference type="PANTHER" id="PTHR23521:SF3">
    <property type="entry name" value="MFS TRANSPORTER"/>
    <property type="match status" value="1"/>
</dbReference>
<accession>A0ABV3WM58</accession>
<comment type="caution">
    <text evidence="6">The sequence shown here is derived from an EMBL/GenBank/DDBJ whole genome shotgun (WGS) entry which is preliminary data.</text>
</comment>
<feature type="transmembrane region" description="Helical" evidence="4">
    <location>
        <begin position="247"/>
        <end position="269"/>
    </location>
</feature>
<dbReference type="CDD" id="cd17477">
    <property type="entry name" value="MFS_YcaD_like"/>
    <property type="match status" value="1"/>
</dbReference>
<dbReference type="Gene3D" id="1.20.1250.20">
    <property type="entry name" value="MFS general substrate transporter like domains"/>
    <property type="match status" value="2"/>
</dbReference>
<feature type="transmembrane region" description="Helical" evidence="4">
    <location>
        <begin position="210"/>
        <end position="235"/>
    </location>
</feature>
<feature type="transmembrane region" description="Helical" evidence="4">
    <location>
        <begin position="114"/>
        <end position="131"/>
    </location>
</feature>
<keyword evidence="2 4" id="KW-1133">Transmembrane helix</keyword>
<dbReference type="PANTHER" id="PTHR23521">
    <property type="entry name" value="TRANSPORTER MFS SUPERFAMILY"/>
    <property type="match status" value="1"/>
</dbReference>
<evidence type="ECO:0000256" key="2">
    <source>
        <dbReference type="ARBA" id="ARBA00022989"/>
    </source>
</evidence>
<reference evidence="6 7" key="1">
    <citation type="submission" date="2024-01" db="EMBL/GenBank/DDBJ databases">
        <title>New evidence supports the origin of RcGTA from prophage.</title>
        <authorList>
            <person name="Xu Y."/>
            <person name="Liu B."/>
            <person name="Chen F."/>
        </authorList>
    </citation>
    <scope>NUCLEOTIDE SEQUENCE [LARGE SCALE GENOMIC DNA]</scope>
    <source>
        <strain evidence="6 7">CBW1107-2</strain>
    </source>
</reference>
<feature type="transmembrane region" description="Helical" evidence="4">
    <location>
        <begin position="143"/>
        <end position="164"/>
    </location>
</feature>
<keyword evidence="1 4" id="KW-0812">Transmembrane</keyword>
<feature type="transmembrane region" description="Helical" evidence="4">
    <location>
        <begin position="53"/>
        <end position="77"/>
    </location>
</feature>
<evidence type="ECO:0000259" key="5">
    <source>
        <dbReference type="PROSITE" id="PS50850"/>
    </source>
</evidence>
<dbReference type="InterPro" id="IPR020846">
    <property type="entry name" value="MFS_dom"/>
</dbReference>
<feature type="transmembrane region" description="Helical" evidence="4">
    <location>
        <begin position="334"/>
        <end position="355"/>
    </location>
</feature>
<keyword evidence="7" id="KW-1185">Reference proteome</keyword>
<dbReference type="SUPFAM" id="SSF103473">
    <property type="entry name" value="MFS general substrate transporter"/>
    <property type="match status" value="1"/>
</dbReference>
<evidence type="ECO:0000256" key="3">
    <source>
        <dbReference type="ARBA" id="ARBA00023136"/>
    </source>
</evidence>
<organism evidence="6 7">
    <name type="scientific">Neoaquamicrobium sediminum</name>
    <dbReference type="NCBI Taxonomy" id="1849104"/>
    <lineage>
        <taxon>Bacteria</taxon>
        <taxon>Pseudomonadati</taxon>
        <taxon>Pseudomonadota</taxon>
        <taxon>Alphaproteobacteria</taxon>
        <taxon>Hyphomicrobiales</taxon>
        <taxon>Phyllobacteriaceae</taxon>
        <taxon>Neoaquamicrobium</taxon>
    </lineage>
</organism>
<dbReference type="Proteomes" id="UP001559025">
    <property type="component" value="Unassembled WGS sequence"/>
</dbReference>
<feature type="transmembrane region" description="Helical" evidence="4">
    <location>
        <begin position="276"/>
        <end position="295"/>
    </location>
</feature>
<name>A0ABV3WM58_9HYPH</name>
<feature type="transmembrane region" description="Helical" evidence="4">
    <location>
        <begin position="170"/>
        <end position="189"/>
    </location>
</feature>
<protein>
    <submittedName>
        <fullName evidence="6">MFS transporter</fullName>
    </submittedName>
</protein>
<evidence type="ECO:0000313" key="6">
    <source>
        <dbReference type="EMBL" id="MEX4005737.1"/>
    </source>
</evidence>
<sequence length="434" mass="44753">MVDAVATSTEAPRSATLVAVASVIVSMACAAVGNGLMFAYIPVRLGLSGFDPTWAGLILTGLSAGGIAGCLLTGLLVRRVGHARAFMIFSALIVLSNASIGAGVYPVFWIAARALYGFAICGMFIVGQSWLNDAVANNVRGRVMAIFYVSYIVGLGVGSWLMGLLDISGASIPLIGIAFTALSILPVGLTRLPPPPPPERASVAFARAWAISPVGVAGMLAVGGLSMMIAGFAPIHATASGFSQSQVATLMFAMPLGTLIFQLPFGWVSDRIDRRYVLVAASLLVVVAGIAAGIFDGSALPLMIVIYMVWSGASESIYSLSSAHANDRATKDDLVALSSTMLFAWSVSGFIVPALGTALTAVFGTAAFMAIAIVIGAAFSVFVVVRIARNPAVPADETGSFAPMTAQVPLPVELGFDTEDTVAPDTEAPNRPMS</sequence>
<dbReference type="InterPro" id="IPR036259">
    <property type="entry name" value="MFS_trans_sf"/>
</dbReference>
<proteinExistence type="predicted"/>
<feature type="transmembrane region" description="Helical" evidence="4">
    <location>
        <begin position="301"/>
        <end position="322"/>
    </location>
</feature>
<evidence type="ECO:0000313" key="7">
    <source>
        <dbReference type="Proteomes" id="UP001559025"/>
    </source>
</evidence>
<keyword evidence="3 4" id="KW-0472">Membrane</keyword>
<feature type="domain" description="Major facilitator superfamily (MFS) profile" evidence="5">
    <location>
        <begin position="14"/>
        <end position="388"/>
    </location>
</feature>
<dbReference type="InterPro" id="IPR047200">
    <property type="entry name" value="MFS_YcaD-like"/>
</dbReference>
<evidence type="ECO:0000256" key="1">
    <source>
        <dbReference type="ARBA" id="ARBA00022692"/>
    </source>
</evidence>
<feature type="transmembrane region" description="Helical" evidence="4">
    <location>
        <begin position="361"/>
        <end position="385"/>
    </location>
</feature>
<gene>
    <name evidence="6" type="ORF">V1479_00390</name>
</gene>
<dbReference type="RefSeq" id="WP_368801186.1">
    <property type="nucleotide sequence ID" value="NZ_JAZHFV010000001.1"/>
</dbReference>
<dbReference type="InterPro" id="IPR011701">
    <property type="entry name" value="MFS"/>
</dbReference>
<evidence type="ECO:0000256" key="4">
    <source>
        <dbReference type="SAM" id="Phobius"/>
    </source>
</evidence>
<dbReference type="Pfam" id="PF07690">
    <property type="entry name" value="MFS_1"/>
    <property type="match status" value="2"/>
</dbReference>
<dbReference type="PROSITE" id="PS50850">
    <property type="entry name" value="MFS"/>
    <property type="match status" value="1"/>
</dbReference>
<feature type="transmembrane region" description="Helical" evidence="4">
    <location>
        <begin position="17"/>
        <end position="41"/>
    </location>
</feature>
<feature type="transmembrane region" description="Helical" evidence="4">
    <location>
        <begin position="86"/>
        <end position="108"/>
    </location>
</feature>
<dbReference type="EMBL" id="JAZHFV010000001">
    <property type="protein sequence ID" value="MEX4005737.1"/>
    <property type="molecule type" value="Genomic_DNA"/>
</dbReference>